<evidence type="ECO:0000256" key="1">
    <source>
        <dbReference type="SAM" id="MobiDB-lite"/>
    </source>
</evidence>
<keyword evidence="2" id="KW-0472">Membrane</keyword>
<keyword evidence="2" id="KW-0812">Transmembrane</keyword>
<sequence>MSVEGSSNGARPGRIAGGLRGTVAVSLVLGALLIATSVMLMPDYADGRGDFLANIAEAKGAATISASSFILAQLFLGIGLVGVAHVIRDRAPRLVAAGAMLAGLAAFGHSVYGGARIVMLSMADDLTAVDTHVATLDRAESGIAIPFMAAGLLGTVLGTVMLGIAVWRAGFGPRWLGPAMVAWVVVEFVGSSLSVWAGYASGLMYLGVLGTLAVEVWRSPITRWQTAAEAEGEVEGETESAAESETPAPIPATSA</sequence>
<dbReference type="eggNOG" id="ENOG5033HWJ">
    <property type="taxonomic scope" value="Bacteria"/>
</dbReference>
<feature type="transmembrane region" description="Helical" evidence="2">
    <location>
        <begin position="179"/>
        <end position="199"/>
    </location>
</feature>
<proteinExistence type="predicted"/>
<dbReference type="EMBL" id="AVPJ01000023">
    <property type="protein sequence ID" value="KGN30091.1"/>
    <property type="molecule type" value="Genomic_DNA"/>
</dbReference>
<feature type="compositionally biased region" description="Acidic residues" evidence="1">
    <location>
        <begin position="230"/>
        <end position="242"/>
    </location>
</feature>
<evidence type="ECO:0008006" key="5">
    <source>
        <dbReference type="Google" id="ProtNLM"/>
    </source>
</evidence>
<dbReference type="RefSeq" id="WP_035919136.1">
    <property type="nucleotide sequence ID" value="NZ_AVPJ01000023.1"/>
</dbReference>
<dbReference type="AlphaFoldDB" id="A0A0A0J384"/>
<feature type="region of interest" description="Disordered" evidence="1">
    <location>
        <begin position="228"/>
        <end position="255"/>
    </location>
</feature>
<organism evidence="3 4">
    <name type="scientific">Knoellia sinensis KCTC 19936</name>
    <dbReference type="NCBI Taxonomy" id="1385520"/>
    <lineage>
        <taxon>Bacteria</taxon>
        <taxon>Bacillati</taxon>
        <taxon>Actinomycetota</taxon>
        <taxon>Actinomycetes</taxon>
        <taxon>Micrococcales</taxon>
        <taxon>Intrasporangiaceae</taxon>
        <taxon>Knoellia</taxon>
    </lineage>
</organism>
<dbReference type="OrthoDB" id="4870096at2"/>
<feature type="transmembrane region" description="Helical" evidence="2">
    <location>
        <begin position="143"/>
        <end position="167"/>
    </location>
</feature>
<evidence type="ECO:0000256" key="2">
    <source>
        <dbReference type="SAM" id="Phobius"/>
    </source>
</evidence>
<name>A0A0A0J384_9MICO</name>
<feature type="transmembrane region" description="Helical" evidence="2">
    <location>
        <begin position="94"/>
        <end position="112"/>
    </location>
</feature>
<reference evidence="3 4" key="1">
    <citation type="submission" date="2013-08" db="EMBL/GenBank/DDBJ databases">
        <title>The genome sequence of Knoellia sinensis.</title>
        <authorList>
            <person name="Zhu W."/>
            <person name="Wang G."/>
        </authorList>
    </citation>
    <scope>NUCLEOTIDE SEQUENCE [LARGE SCALE GENOMIC DNA]</scope>
    <source>
        <strain evidence="3 4">KCTC 19936</strain>
    </source>
</reference>
<gene>
    <name evidence="3" type="ORF">N802_09865</name>
</gene>
<feature type="transmembrane region" description="Helical" evidence="2">
    <location>
        <begin position="21"/>
        <end position="41"/>
    </location>
</feature>
<keyword evidence="2" id="KW-1133">Transmembrane helix</keyword>
<dbReference type="Proteomes" id="UP000030002">
    <property type="component" value="Unassembled WGS sequence"/>
</dbReference>
<dbReference type="STRING" id="1385520.N802_09865"/>
<evidence type="ECO:0000313" key="3">
    <source>
        <dbReference type="EMBL" id="KGN30091.1"/>
    </source>
</evidence>
<feature type="transmembrane region" description="Helical" evidence="2">
    <location>
        <begin position="61"/>
        <end position="87"/>
    </location>
</feature>
<protein>
    <recommendedName>
        <fullName evidence="5">DUF4386 family protein</fullName>
    </recommendedName>
</protein>
<keyword evidence="4" id="KW-1185">Reference proteome</keyword>
<comment type="caution">
    <text evidence="3">The sequence shown here is derived from an EMBL/GenBank/DDBJ whole genome shotgun (WGS) entry which is preliminary data.</text>
</comment>
<evidence type="ECO:0000313" key="4">
    <source>
        <dbReference type="Proteomes" id="UP000030002"/>
    </source>
</evidence>
<accession>A0A0A0J384</accession>